<dbReference type="Pfam" id="PF13155">
    <property type="entry name" value="Toprim_2"/>
    <property type="match status" value="1"/>
</dbReference>
<dbReference type="GO" id="GO:0005737">
    <property type="term" value="C:cytoplasm"/>
    <property type="evidence" value="ECO:0007669"/>
    <property type="project" value="TreeGrafter"/>
</dbReference>
<dbReference type="InterPro" id="IPR036977">
    <property type="entry name" value="DNA_primase_Znf_CHC2"/>
</dbReference>
<dbReference type="InterPro" id="IPR027417">
    <property type="entry name" value="P-loop_NTPase"/>
</dbReference>
<dbReference type="Proteomes" id="UP000235826">
    <property type="component" value="Chromosome"/>
</dbReference>
<keyword evidence="3" id="KW-0862">Zinc</keyword>
<evidence type="ECO:0000259" key="4">
    <source>
        <dbReference type="SMART" id="SM00400"/>
    </source>
</evidence>
<feature type="domain" description="Zinc finger CHC2-type" evidence="4">
    <location>
        <begin position="51"/>
        <end position="98"/>
    </location>
</feature>
<protein>
    <recommendedName>
        <fullName evidence="4">Zinc finger CHC2-type domain-containing protein</fullName>
    </recommendedName>
</protein>
<dbReference type="AlphaFoldDB" id="A0A2K9PVY1"/>
<dbReference type="OrthoDB" id="877327at2"/>
<dbReference type="InterPro" id="IPR034154">
    <property type="entry name" value="TOPRIM_DnaG/twinkle"/>
</dbReference>
<dbReference type="GO" id="GO:0008270">
    <property type="term" value="F:zinc ion binding"/>
    <property type="evidence" value="ECO:0007669"/>
    <property type="project" value="UniProtKB-KW"/>
</dbReference>
<evidence type="ECO:0000313" key="6">
    <source>
        <dbReference type="Proteomes" id="UP000235826"/>
    </source>
</evidence>
<accession>A0A2K9PVY1</accession>
<dbReference type="GO" id="GO:0003677">
    <property type="term" value="F:DNA binding"/>
    <property type="evidence" value="ECO:0007669"/>
    <property type="project" value="InterPro"/>
</dbReference>
<organism evidence="5 6">
    <name type="scientific">Flavivirga eckloniae</name>
    <dbReference type="NCBI Taxonomy" id="1803846"/>
    <lineage>
        <taxon>Bacteria</taxon>
        <taxon>Pseudomonadati</taxon>
        <taxon>Bacteroidota</taxon>
        <taxon>Flavobacteriia</taxon>
        <taxon>Flavobacteriales</taxon>
        <taxon>Flavobacteriaceae</taxon>
        <taxon>Flavivirga</taxon>
    </lineage>
</organism>
<dbReference type="SUPFAM" id="SSF56731">
    <property type="entry name" value="DNA primase core"/>
    <property type="match status" value="1"/>
</dbReference>
<dbReference type="InterPro" id="IPR002694">
    <property type="entry name" value="Znf_CHC2"/>
</dbReference>
<dbReference type="Gene3D" id="3.40.50.300">
    <property type="entry name" value="P-loop containing nucleotide triphosphate hydrolases"/>
    <property type="match status" value="1"/>
</dbReference>
<evidence type="ECO:0000256" key="3">
    <source>
        <dbReference type="ARBA" id="ARBA00022833"/>
    </source>
</evidence>
<dbReference type="GO" id="GO:0006269">
    <property type="term" value="P:DNA replication, synthesis of primer"/>
    <property type="evidence" value="ECO:0007669"/>
    <property type="project" value="TreeGrafter"/>
</dbReference>
<dbReference type="PANTHER" id="PTHR30313:SF2">
    <property type="entry name" value="DNA PRIMASE"/>
    <property type="match status" value="1"/>
</dbReference>
<dbReference type="RefSeq" id="WP_102757865.1">
    <property type="nucleotide sequence ID" value="NZ_CP025791.1"/>
</dbReference>
<keyword evidence="2" id="KW-0863">Zinc-finger</keyword>
<reference evidence="5 6" key="1">
    <citation type="submission" date="2018-01" db="EMBL/GenBank/DDBJ databases">
        <title>Complete genome sequence of Flavivirga eckloniae ECD14 isolated from seaweed Ecklonia cava.</title>
        <authorList>
            <person name="Lee J.H."/>
            <person name="Baik K.S."/>
            <person name="Seong C.N."/>
        </authorList>
    </citation>
    <scope>NUCLEOTIDE SEQUENCE [LARGE SCALE GENOMIC DNA]</scope>
    <source>
        <strain evidence="5 6">ECD14</strain>
    </source>
</reference>
<dbReference type="CDD" id="cd01029">
    <property type="entry name" value="TOPRIM_primases"/>
    <property type="match status" value="1"/>
</dbReference>
<evidence type="ECO:0000256" key="1">
    <source>
        <dbReference type="ARBA" id="ARBA00022723"/>
    </source>
</evidence>
<dbReference type="GO" id="GO:0003899">
    <property type="term" value="F:DNA-directed RNA polymerase activity"/>
    <property type="evidence" value="ECO:0007669"/>
    <property type="project" value="InterPro"/>
</dbReference>
<dbReference type="SUPFAM" id="SSF57783">
    <property type="entry name" value="Zinc beta-ribbon"/>
    <property type="match status" value="1"/>
</dbReference>
<proteinExistence type="predicted"/>
<dbReference type="Gene3D" id="3.90.580.10">
    <property type="entry name" value="Zinc finger, CHC2-type domain"/>
    <property type="match status" value="1"/>
</dbReference>
<dbReference type="SUPFAM" id="SSF52540">
    <property type="entry name" value="P-loop containing nucleoside triphosphate hydrolases"/>
    <property type="match status" value="1"/>
</dbReference>
<dbReference type="InterPro" id="IPR050219">
    <property type="entry name" value="DnaG_primase"/>
</dbReference>
<dbReference type="Gene3D" id="3.40.1360.10">
    <property type="match status" value="1"/>
</dbReference>
<dbReference type="KEGG" id="fek:C1H87_21895"/>
<keyword evidence="1" id="KW-0479">Metal-binding</keyword>
<dbReference type="EMBL" id="CP025791">
    <property type="protein sequence ID" value="AUP81222.1"/>
    <property type="molecule type" value="Genomic_DNA"/>
</dbReference>
<sequence length="685" mass="79357">MFKNKLTKENILSKVVGGTYELMNYYLKPYTNGDLKKGNHISNPLLEKKQKTPSFNIYDDPLGIWKYKDFATGDSGDVFDLVMKLKKCSFKEALVIINNDFALGLQIGKEKPSFEIQSYDWDRKNLDYWSEYGIYLEALTFFNVLPIKEYSRIEKKQIIKSTELDPIFAYRINFSCYKIYRPFSSKYKFLWLGYKPNNYVFGFEQLPKKGERIFITGGEKDVISLHVNGEYAVSLNSETAMPSEELINKLKSNFEEVIVLYDIDSTGITQSKKICDKFGLKRMVLPEKLKEEGGKDISDFFKFGFKLAYDEIIIENYEENKLINNGKHLSKILETQKELSKIKSKKIIQSKPILFQLGKEIIFPNTINIIQGKAGVHKSRLAETICSSLIKKEDCKRRLLQFTAGLNKNLTVCYVDTERNLTEQYPYALQQILNKAGFSKEETPRNFDYISLLEISRAQRFEALREYLELVRLKYTGHTVIVLDVVTDCIKDFNRSDNSMELIDLMNIFINQYDVTFICLIHENPGSADKARGHLGTELFNKSSTAIQIGFEMGKGNKPSDIIALKFLKKRSTKRYDPIHLIYSEEEKGLVLADANMVDKVKESRLLKAEPAELIKFINDNIEFPVNGKDLIELLSKEFECSSKIIRERLNKIIDDNVEFENRENIPYYLIKKKQGREVVYDIKS</sequence>
<evidence type="ECO:0000313" key="5">
    <source>
        <dbReference type="EMBL" id="AUP81222.1"/>
    </source>
</evidence>
<dbReference type="SMART" id="SM00400">
    <property type="entry name" value="ZnF_CHCC"/>
    <property type="match status" value="1"/>
</dbReference>
<dbReference type="PANTHER" id="PTHR30313">
    <property type="entry name" value="DNA PRIMASE"/>
    <property type="match status" value="1"/>
</dbReference>
<keyword evidence="6" id="KW-1185">Reference proteome</keyword>
<name>A0A2K9PVY1_9FLAO</name>
<evidence type="ECO:0000256" key="2">
    <source>
        <dbReference type="ARBA" id="ARBA00022771"/>
    </source>
</evidence>
<gene>
    <name evidence="5" type="ORF">C1H87_21895</name>
</gene>